<dbReference type="STRING" id="1121316.SAMN02745207_01175"/>
<dbReference type="Proteomes" id="UP000184447">
    <property type="component" value="Unassembled WGS sequence"/>
</dbReference>
<dbReference type="AlphaFoldDB" id="A0A1M5T336"/>
<proteinExistence type="predicted"/>
<sequence length="258" mass="30110">MRLLLKNKENEILFQSDGENVSLNFKREYVEGDKLVFDLEKELYAYVNIDKTLKESMVYAPEGFFEYSIPFSEKKRAYHPEAFAGENHIITLRKVSNEDIHTRRNLAMNTLDLRKEINYFPHSDANIVTRDESVFESRNAIDGVCETSGHGNYPYQSWGGGLRDDLAFYLYFGRKVKIDEIRLYLRADYINDHDINWYSGTFTFSNGTIMDITMEKTTDYQSYKFDEIEIDSLKFSSLKRELSAAFSALIQIEVYGRG</sequence>
<accession>A0A1M5T336</accession>
<dbReference type="OrthoDB" id="5674083at2"/>
<evidence type="ECO:0000313" key="2">
    <source>
        <dbReference type="Proteomes" id="UP000184447"/>
    </source>
</evidence>
<dbReference type="EMBL" id="FQXM01000005">
    <property type="protein sequence ID" value="SHH45151.1"/>
    <property type="molecule type" value="Genomic_DNA"/>
</dbReference>
<organism evidence="1 2">
    <name type="scientific">Clostridium grantii DSM 8605</name>
    <dbReference type="NCBI Taxonomy" id="1121316"/>
    <lineage>
        <taxon>Bacteria</taxon>
        <taxon>Bacillati</taxon>
        <taxon>Bacillota</taxon>
        <taxon>Clostridia</taxon>
        <taxon>Eubacteriales</taxon>
        <taxon>Clostridiaceae</taxon>
        <taxon>Clostridium</taxon>
    </lineage>
</organism>
<evidence type="ECO:0000313" key="1">
    <source>
        <dbReference type="EMBL" id="SHH45151.1"/>
    </source>
</evidence>
<dbReference type="RefSeq" id="WP_073337503.1">
    <property type="nucleotide sequence ID" value="NZ_FQXM01000005.1"/>
</dbReference>
<name>A0A1M5T336_9CLOT</name>
<keyword evidence="2" id="KW-1185">Reference proteome</keyword>
<protein>
    <submittedName>
        <fullName evidence="1">Uncharacterized protein</fullName>
    </submittedName>
</protein>
<reference evidence="1 2" key="1">
    <citation type="submission" date="2016-11" db="EMBL/GenBank/DDBJ databases">
        <authorList>
            <person name="Jaros S."/>
            <person name="Januszkiewicz K."/>
            <person name="Wedrychowicz H."/>
        </authorList>
    </citation>
    <scope>NUCLEOTIDE SEQUENCE [LARGE SCALE GENOMIC DNA]</scope>
    <source>
        <strain evidence="1 2">DSM 8605</strain>
    </source>
</reference>
<gene>
    <name evidence="1" type="ORF">SAMN02745207_01175</name>
</gene>